<dbReference type="InterPro" id="IPR003718">
    <property type="entry name" value="OsmC/Ohr_fam"/>
</dbReference>
<keyword evidence="2" id="KW-1185">Reference proteome</keyword>
<dbReference type="OrthoDB" id="290036at2"/>
<dbReference type="InterPro" id="IPR015946">
    <property type="entry name" value="KH_dom-like_a/b"/>
</dbReference>
<accession>A0A379MS42</accession>
<sequence>MAITVHTRYTGGLHTEAEHLQSGTKITTDAPVDNGGKGEFFSPTDLLATALGSCMLTIMGKAAQTHGFDIDGTEVNISKIMGTAPRRIVEVVVEVTFPSDYEPKVKKILELAAHECPVANSLHPDLKQTFVFHYGK</sequence>
<dbReference type="AlphaFoldDB" id="A0A379MS42"/>
<dbReference type="STRING" id="880526.GCA_000427365_00094"/>
<dbReference type="Pfam" id="PF02566">
    <property type="entry name" value="OsmC"/>
    <property type="match status" value="1"/>
</dbReference>
<protein>
    <submittedName>
        <fullName evidence="1">Peroxiredoxin, Ohr subfamily</fullName>
    </submittedName>
</protein>
<dbReference type="Gene3D" id="3.30.300.20">
    <property type="match status" value="1"/>
</dbReference>
<evidence type="ECO:0000313" key="2">
    <source>
        <dbReference type="Proteomes" id="UP000255233"/>
    </source>
</evidence>
<evidence type="ECO:0000313" key="1">
    <source>
        <dbReference type="EMBL" id="SUE34246.1"/>
    </source>
</evidence>
<dbReference type="EMBL" id="UGVL01000001">
    <property type="protein sequence ID" value="SUE34246.1"/>
    <property type="molecule type" value="Genomic_DNA"/>
</dbReference>
<dbReference type="PANTHER" id="PTHR39624:SF2">
    <property type="entry name" value="OSMC-LIKE PROTEIN"/>
    <property type="match status" value="1"/>
</dbReference>
<dbReference type="SUPFAM" id="SSF82784">
    <property type="entry name" value="OsmC-like"/>
    <property type="match status" value="1"/>
</dbReference>
<dbReference type="RefSeq" id="WP_027290029.1">
    <property type="nucleotide sequence ID" value="NZ_CALVFX010000007.1"/>
</dbReference>
<proteinExistence type="predicted"/>
<dbReference type="PANTHER" id="PTHR39624">
    <property type="entry name" value="PROTEIN INVOLVED IN RIMO-MEDIATED BETA-METHYLTHIOLATION OF RIBOSOMAL PROTEIN S12 YCAO"/>
    <property type="match status" value="1"/>
</dbReference>
<dbReference type="InterPro" id="IPR036102">
    <property type="entry name" value="OsmC/Ohrsf"/>
</dbReference>
<dbReference type="Proteomes" id="UP000255233">
    <property type="component" value="Unassembled WGS sequence"/>
</dbReference>
<name>A0A379MS42_9BACT</name>
<reference evidence="1 2" key="1">
    <citation type="submission" date="2018-06" db="EMBL/GenBank/DDBJ databases">
        <authorList>
            <consortium name="Pathogen Informatics"/>
            <person name="Doyle S."/>
        </authorList>
    </citation>
    <scope>NUCLEOTIDE SEQUENCE [LARGE SCALE GENOMIC DNA]</scope>
    <source>
        <strain evidence="1 2">NCTC11190</strain>
    </source>
</reference>
<gene>
    <name evidence="1" type="ORF">NCTC11190_01467</name>
</gene>
<organism evidence="1 2">
    <name type="scientific">Rikenella microfusus</name>
    <dbReference type="NCBI Taxonomy" id="28139"/>
    <lineage>
        <taxon>Bacteria</taxon>
        <taxon>Pseudomonadati</taxon>
        <taxon>Bacteroidota</taxon>
        <taxon>Bacteroidia</taxon>
        <taxon>Bacteroidales</taxon>
        <taxon>Rikenellaceae</taxon>
        <taxon>Rikenella</taxon>
    </lineage>
</organism>